<organism evidence="7 8">
    <name type="scientific">candidate division TA06 bacterium</name>
    <dbReference type="NCBI Taxonomy" id="2250710"/>
    <lineage>
        <taxon>Bacteria</taxon>
        <taxon>Bacteria division TA06</taxon>
    </lineage>
</organism>
<evidence type="ECO:0000256" key="3">
    <source>
        <dbReference type="ARBA" id="ARBA00022679"/>
    </source>
</evidence>
<dbReference type="AlphaFoldDB" id="A0A523UU85"/>
<name>A0A523UU85_UNCT6</name>
<evidence type="ECO:0000256" key="4">
    <source>
        <dbReference type="ARBA" id="ARBA00022723"/>
    </source>
</evidence>
<keyword evidence="4" id="KW-0479">Metal-binding</keyword>
<dbReference type="SUPFAM" id="SSF48576">
    <property type="entry name" value="Terpenoid synthases"/>
    <property type="match status" value="1"/>
</dbReference>
<gene>
    <name evidence="7" type="ORF">E3J62_05195</name>
</gene>
<dbReference type="GO" id="GO:0046872">
    <property type="term" value="F:metal ion binding"/>
    <property type="evidence" value="ECO:0007669"/>
    <property type="project" value="UniProtKB-KW"/>
</dbReference>
<dbReference type="CDD" id="cd00685">
    <property type="entry name" value="Trans_IPPS_HT"/>
    <property type="match status" value="1"/>
</dbReference>
<dbReference type="EMBL" id="SOJN01000065">
    <property type="protein sequence ID" value="TET46127.1"/>
    <property type="molecule type" value="Genomic_DNA"/>
</dbReference>
<dbReference type="InterPro" id="IPR033749">
    <property type="entry name" value="Polyprenyl_synt_CS"/>
</dbReference>
<dbReference type="InterPro" id="IPR000092">
    <property type="entry name" value="Polyprenyl_synt"/>
</dbReference>
<evidence type="ECO:0000256" key="6">
    <source>
        <dbReference type="RuleBase" id="RU004466"/>
    </source>
</evidence>
<evidence type="ECO:0000313" key="8">
    <source>
        <dbReference type="Proteomes" id="UP000315525"/>
    </source>
</evidence>
<reference evidence="7 8" key="1">
    <citation type="submission" date="2019-03" db="EMBL/GenBank/DDBJ databases">
        <title>Metabolic potential of uncultured bacteria and archaea associated with petroleum seepage in deep-sea sediments.</title>
        <authorList>
            <person name="Dong X."/>
            <person name="Hubert C."/>
        </authorList>
    </citation>
    <scope>NUCLEOTIDE SEQUENCE [LARGE SCALE GENOMIC DNA]</scope>
    <source>
        <strain evidence="7">E44_bin18</strain>
    </source>
</reference>
<evidence type="ECO:0000256" key="2">
    <source>
        <dbReference type="ARBA" id="ARBA00006706"/>
    </source>
</evidence>
<evidence type="ECO:0000256" key="5">
    <source>
        <dbReference type="ARBA" id="ARBA00022842"/>
    </source>
</evidence>
<keyword evidence="3 6" id="KW-0808">Transferase</keyword>
<dbReference type="GO" id="GO:0004659">
    <property type="term" value="F:prenyltransferase activity"/>
    <property type="evidence" value="ECO:0007669"/>
    <property type="project" value="InterPro"/>
</dbReference>
<proteinExistence type="inferred from homology"/>
<dbReference type="SFLD" id="SFLDS00005">
    <property type="entry name" value="Isoprenoid_Synthase_Type_I"/>
    <property type="match status" value="1"/>
</dbReference>
<dbReference type="Pfam" id="PF00348">
    <property type="entry name" value="polyprenyl_synt"/>
    <property type="match status" value="1"/>
</dbReference>
<comment type="caution">
    <text evidence="7">The sequence shown here is derived from an EMBL/GenBank/DDBJ whole genome shotgun (WGS) entry which is preliminary data.</text>
</comment>
<protein>
    <submittedName>
        <fullName evidence="7">Polyprenyl synthetase family protein</fullName>
    </submittedName>
</protein>
<comment type="similarity">
    <text evidence="2 6">Belongs to the FPP/GGPP synthase family.</text>
</comment>
<evidence type="ECO:0000313" key="7">
    <source>
        <dbReference type="EMBL" id="TET46127.1"/>
    </source>
</evidence>
<dbReference type="Gene3D" id="1.10.600.10">
    <property type="entry name" value="Farnesyl Diphosphate Synthase"/>
    <property type="match status" value="1"/>
</dbReference>
<dbReference type="PANTHER" id="PTHR12001:SF69">
    <property type="entry name" value="ALL TRANS-POLYPRENYL-DIPHOSPHATE SYNTHASE PDSS1"/>
    <property type="match status" value="1"/>
</dbReference>
<dbReference type="PROSITE" id="PS00723">
    <property type="entry name" value="POLYPRENYL_SYNTHASE_1"/>
    <property type="match status" value="1"/>
</dbReference>
<dbReference type="PANTHER" id="PTHR12001">
    <property type="entry name" value="GERANYLGERANYL PYROPHOSPHATE SYNTHASE"/>
    <property type="match status" value="1"/>
</dbReference>
<comment type="cofactor">
    <cofactor evidence="1">
        <name>Mg(2+)</name>
        <dbReference type="ChEBI" id="CHEBI:18420"/>
    </cofactor>
</comment>
<evidence type="ECO:0000256" key="1">
    <source>
        <dbReference type="ARBA" id="ARBA00001946"/>
    </source>
</evidence>
<keyword evidence="5" id="KW-0460">Magnesium</keyword>
<dbReference type="GO" id="GO:0008299">
    <property type="term" value="P:isoprenoid biosynthetic process"/>
    <property type="evidence" value="ECO:0007669"/>
    <property type="project" value="InterPro"/>
</dbReference>
<dbReference type="Proteomes" id="UP000315525">
    <property type="component" value="Unassembled WGS sequence"/>
</dbReference>
<accession>A0A523UU85</accession>
<dbReference type="InterPro" id="IPR008949">
    <property type="entry name" value="Isoprenoid_synthase_dom_sf"/>
</dbReference>
<sequence>MPELESIYRPIENDLNKVESMLAVIARQIDSDLAEALSDALSPKGKRLRPALLILSSRLGSGRADVSRLAAAVELVHSAALLHDDLVDHAETRRGSVAASRRLGHSGALVLGNYLYSKAFELMPNSNGLRQQLSTATSMMCSGEAHELARRGDLRSGLGDYIQMAGKKTASLTSACCSIGAVSGCADSEVCCSLAAYGLLLGLAYQIRDDCLDLRCEKGTTGKSCYKDFAERNATLPLTVALPSMNEKEKRRASSMFKGREKMDTTWLVETLERYDGIQKSMALAEEFSRRAAMSLEAIPDSETKESLRLLTAYCVERNS</sequence>